<dbReference type="Gene3D" id="1.10.357.10">
    <property type="entry name" value="Tetracycline Repressor, domain 2"/>
    <property type="match status" value="1"/>
</dbReference>
<evidence type="ECO:0000256" key="2">
    <source>
        <dbReference type="ARBA" id="ARBA00023015"/>
    </source>
</evidence>
<dbReference type="GO" id="GO:0003700">
    <property type="term" value="F:DNA-binding transcription factor activity"/>
    <property type="evidence" value="ECO:0007669"/>
    <property type="project" value="TreeGrafter"/>
</dbReference>
<evidence type="ECO:0000256" key="4">
    <source>
        <dbReference type="ARBA" id="ARBA00023163"/>
    </source>
</evidence>
<proteinExistence type="predicted"/>
<keyword evidence="2" id="KW-0805">Transcription regulation</keyword>
<evidence type="ECO:0000313" key="8">
    <source>
        <dbReference type="Proteomes" id="UP000307380"/>
    </source>
</evidence>
<evidence type="ECO:0000313" key="7">
    <source>
        <dbReference type="EMBL" id="THG36196.1"/>
    </source>
</evidence>
<keyword evidence="3 5" id="KW-0238">DNA-binding</keyword>
<evidence type="ECO:0000256" key="1">
    <source>
        <dbReference type="ARBA" id="ARBA00022491"/>
    </source>
</evidence>
<dbReference type="InterPro" id="IPR009057">
    <property type="entry name" value="Homeodomain-like_sf"/>
</dbReference>
<reference evidence="7 8" key="1">
    <citation type="submission" date="2019-04" db="EMBL/GenBank/DDBJ databases">
        <authorList>
            <person name="Jiang L."/>
        </authorList>
    </citation>
    <scope>NUCLEOTIDE SEQUENCE [LARGE SCALE GENOMIC DNA]</scope>
    <source>
        <strain evidence="7 8">YIM 131861</strain>
    </source>
</reference>
<organism evidence="7 8">
    <name type="scientific">Orlajensenia flava</name>
    <dbReference type="NCBI Taxonomy" id="2565934"/>
    <lineage>
        <taxon>Bacteria</taxon>
        <taxon>Bacillati</taxon>
        <taxon>Actinomycetota</taxon>
        <taxon>Actinomycetes</taxon>
        <taxon>Micrococcales</taxon>
        <taxon>Microbacteriaceae</taxon>
        <taxon>Orlajensenia</taxon>
    </lineage>
</organism>
<sequence>MRAERARMVHTDATTIWVVRPTFVPPPCQESPLARIPAPERRAALVQAAVRVIARGGVAAATTRAIVAEAGMSLASFHYAFTSQAELMREVVAWVVAGEQLAVLPEDIPEGGLREVLHAGLQRYLELLRENPTREQAVNELALYALRTPELQDLAREQYDRYHALAAEALVVAAQRTGSIWNRPITEVARMLIALTDGLTLSWLVDRDDAAADRLIDNAADALAGWATTP</sequence>
<dbReference type="AlphaFoldDB" id="A0A4S4G241"/>
<comment type="caution">
    <text evidence="7">The sequence shown here is derived from an EMBL/GenBank/DDBJ whole genome shotgun (WGS) entry which is preliminary data.</text>
</comment>
<dbReference type="GO" id="GO:0000976">
    <property type="term" value="F:transcription cis-regulatory region binding"/>
    <property type="evidence" value="ECO:0007669"/>
    <property type="project" value="TreeGrafter"/>
</dbReference>
<dbReference type="PANTHER" id="PTHR30055:SF231">
    <property type="entry name" value="TRANSCRIPTIONAL REGULATORY PROTEIN (PROBABLY DEOR-FAMILY)-RELATED"/>
    <property type="match status" value="1"/>
</dbReference>
<evidence type="ECO:0000256" key="5">
    <source>
        <dbReference type="PROSITE-ProRule" id="PRU00335"/>
    </source>
</evidence>
<dbReference type="InterPro" id="IPR036271">
    <property type="entry name" value="Tet_transcr_reg_TetR-rel_C_sf"/>
</dbReference>
<keyword evidence="8" id="KW-1185">Reference proteome</keyword>
<gene>
    <name evidence="7" type="ORF">E6C70_01265</name>
</gene>
<dbReference type="SUPFAM" id="SSF48498">
    <property type="entry name" value="Tetracyclin repressor-like, C-terminal domain"/>
    <property type="match status" value="1"/>
</dbReference>
<dbReference type="OrthoDB" id="5242433at2"/>
<dbReference type="SUPFAM" id="SSF46689">
    <property type="entry name" value="Homeodomain-like"/>
    <property type="match status" value="1"/>
</dbReference>
<accession>A0A4S4G241</accession>
<dbReference type="EMBL" id="SSSN01000002">
    <property type="protein sequence ID" value="THG36196.1"/>
    <property type="molecule type" value="Genomic_DNA"/>
</dbReference>
<dbReference type="InterPro" id="IPR039538">
    <property type="entry name" value="BetI_C"/>
</dbReference>
<keyword evidence="4" id="KW-0804">Transcription</keyword>
<protein>
    <submittedName>
        <fullName evidence="7">TetR family transcriptional regulator</fullName>
    </submittedName>
</protein>
<dbReference type="InterPro" id="IPR050109">
    <property type="entry name" value="HTH-type_TetR-like_transc_reg"/>
</dbReference>
<keyword evidence="1" id="KW-0678">Repressor</keyword>
<dbReference type="PANTHER" id="PTHR30055">
    <property type="entry name" value="HTH-TYPE TRANSCRIPTIONAL REGULATOR RUTR"/>
    <property type="match status" value="1"/>
</dbReference>
<dbReference type="Proteomes" id="UP000307380">
    <property type="component" value="Unassembled WGS sequence"/>
</dbReference>
<dbReference type="Pfam" id="PF00440">
    <property type="entry name" value="TetR_N"/>
    <property type="match status" value="1"/>
</dbReference>
<evidence type="ECO:0000259" key="6">
    <source>
        <dbReference type="PROSITE" id="PS50977"/>
    </source>
</evidence>
<dbReference type="Pfam" id="PF13977">
    <property type="entry name" value="TetR_C_6"/>
    <property type="match status" value="1"/>
</dbReference>
<evidence type="ECO:0000256" key="3">
    <source>
        <dbReference type="ARBA" id="ARBA00023125"/>
    </source>
</evidence>
<dbReference type="PROSITE" id="PS50977">
    <property type="entry name" value="HTH_TETR_2"/>
    <property type="match status" value="1"/>
</dbReference>
<feature type="domain" description="HTH tetR-type" evidence="6">
    <location>
        <begin position="39"/>
        <end position="99"/>
    </location>
</feature>
<feature type="DNA-binding region" description="H-T-H motif" evidence="5">
    <location>
        <begin position="62"/>
        <end position="81"/>
    </location>
</feature>
<dbReference type="InterPro" id="IPR001647">
    <property type="entry name" value="HTH_TetR"/>
</dbReference>
<name>A0A4S4G241_9MICO</name>